<evidence type="ECO:0000256" key="1">
    <source>
        <dbReference type="ARBA" id="ARBA00006484"/>
    </source>
</evidence>
<dbReference type="SUPFAM" id="SSF51735">
    <property type="entry name" value="NAD(P)-binding Rossmann-fold domains"/>
    <property type="match status" value="1"/>
</dbReference>
<dbReference type="InterPro" id="IPR020904">
    <property type="entry name" value="Sc_DH/Rdtase_CS"/>
</dbReference>
<evidence type="ECO:0000256" key="3">
    <source>
        <dbReference type="ARBA" id="ARBA00023002"/>
    </source>
</evidence>
<gene>
    <name evidence="5" type="ORF">FGG08_003196</name>
</gene>
<comment type="caution">
    <text evidence="5">The sequence shown here is derived from an EMBL/GenBank/DDBJ whole genome shotgun (WGS) entry which is preliminary data.</text>
</comment>
<organism evidence="5 6">
    <name type="scientific">Glutinoglossum americanum</name>
    <dbReference type="NCBI Taxonomy" id="1670608"/>
    <lineage>
        <taxon>Eukaryota</taxon>
        <taxon>Fungi</taxon>
        <taxon>Dikarya</taxon>
        <taxon>Ascomycota</taxon>
        <taxon>Pezizomycotina</taxon>
        <taxon>Geoglossomycetes</taxon>
        <taxon>Geoglossales</taxon>
        <taxon>Geoglossaceae</taxon>
        <taxon>Glutinoglossum</taxon>
    </lineage>
</organism>
<dbReference type="Proteomes" id="UP000698800">
    <property type="component" value="Unassembled WGS sequence"/>
</dbReference>
<dbReference type="EMBL" id="JAGHQL010000054">
    <property type="protein sequence ID" value="KAH0542441.1"/>
    <property type="molecule type" value="Genomic_DNA"/>
</dbReference>
<reference evidence="5" key="1">
    <citation type="submission" date="2021-03" db="EMBL/GenBank/DDBJ databases">
        <title>Comparative genomics and phylogenomic investigation of the class Geoglossomycetes provide insights into ecological specialization and systematics.</title>
        <authorList>
            <person name="Melie T."/>
            <person name="Pirro S."/>
            <person name="Miller A.N."/>
            <person name="Quandt A."/>
        </authorList>
    </citation>
    <scope>NUCLEOTIDE SEQUENCE</scope>
    <source>
        <strain evidence="5">GBOQ0MN5Z8</strain>
    </source>
</reference>
<evidence type="ECO:0000313" key="5">
    <source>
        <dbReference type="EMBL" id="KAH0542441.1"/>
    </source>
</evidence>
<keyword evidence="6" id="KW-1185">Reference proteome</keyword>
<dbReference type="CDD" id="cd05374">
    <property type="entry name" value="17beta-HSD-like_SDR_c"/>
    <property type="match status" value="1"/>
</dbReference>
<evidence type="ECO:0000256" key="4">
    <source>
        <dbReference type="RuleBase" id="RU000363"/>
    </source>
</evidence>
<dbReference type="Pfam" id="PF00106">
    <property type="entry name" value="adh_short"/>
    <property type="match status" value="1"/>
</dbReference>
<dbReference type="GO" id="GO:0016491">
    <property type="term" value="F:oxidoreductase activity"/>
    <property type="evidence" value="ECO:0007669"/>
    <property type="project" value="UniProtKB-KW"/>
</dbReference>
<dbReference type="PROSITE" id="PS00061">
    <property type="entry name" value="ADH_SHORT"/>
    <property type="match status" value="1"/>
</dbReference>
<keyword evidence="3" id="KW-0560">Oxidoreductase</keyword>
<dbReference type="InterPro" id="IPR002347">
    <property type="entry name" value="SDR_fam"/>
</dbReference>
<dbReference type="InterPro" id="IPR036291">
    <property type="entry name" value="NAD(P)-bd_dom_sf"/>
</dbReference>
<dbReference type="PRINTS" id="PR00080">
    <property type="entry name" value="SDRFAMILY"/>
</dbReference>
<keyword evidence="2" id="KW-0521">NADP</keyword>
<dbReference type="OrthoDB" id="1274115at2759"/>
<dbReference type="Gene3D" id="3.40.50.720">
    <property type="entry name" value="NAD(P)-binding Rossmann-like Domain"/>
    <property type="match status" value="1"/>
</dbReference>
<protein>
    <submittedName>
        <fullName evidence="5">Uncharacterized protein</fullName>
    </submittedName>
</protein>
<name>A0A9P8IA97_9PEZI</name>
<evidence type="ECO:0000256" key="2">
    <source>
        <dbReference type="ARBA" id="ARBA00022857"/>
    </source>
</evidence>
<dbReference type="InterPro" id="IPR051911">
    <property type="entry name" value="SDR_oxidoreductase"/>
</dbReference>
<comment type="similarity">
    <text evidence="1 4">Belongs to the short-chain dehydrogenases/reductases (SDR) family.</text>
</comment>
<evidence type="ECO:0000313" key="6">
    <source>
        <dbReference type="Proteomes" id="UP000698800"/>
    </source>
</evidence>
<dbReference type="AlphaFoldDB" id="A0A9P8IA97"/>
<dbReference type="PRINTS" id="PR00081">
    <property type="entry name" value="GDHRDH"/>
</dbReference>
<dbReference type="PANTHER" id="PTHR43976">
    <property type="entry name" value="SHORT CHAIN DEHYDROGENASE"/>
    <property type="match status" value="1"/>
</dbReference>
<proteinExistence type="inferred from homology"/>
<accession>A0A9P8IA97</accession>
<dbReference type="PANTHER" id="PTHR43976:SF16">
    <property type="entry name" value="SHORT-CHAIN DEHYDROGENASE_REDUCTASE FAMILY PROTEIN"/>
    <property type="match status" value="1"/>
</dbReference>
<sequence>MAPLVWLVTGTTSGIGAALVDHIIARGDRVIASGRKAEQRLGHLKSDNIAVLELDIAAGRAEIDTQVKKAWNIFGHIDVLVNNAGMSAMKSAEEADDAFINNMFQVNLFGHMHVTQAILPFLRAQGHGCIGFTSSSTAWAPLPFMSHYAASKAALSVYVESLHKEVRPLGIQCVAFECGGFPTHLGQPRDAGEAGFGSAGPAVAAYGPLFGELVGMFAADPMAHMPGDLAKAATAVVDIIKREGMAAGRPWAVRVALGSDGMGSVRQKCEEQLKLVDGWKDVSYSTDRDGQRVVTSKEMLKFTSILETEA</sequence>